<feature type="transmembrane region" description="Helical" evidence="7">
    <location>
        <begin position="347"/>
        <end position="363"/>
    </location>
</feature>
<feature type="transmembrane region" description="Helical" evidence="7">
    <location>
        <begin position="375"/>
        <end position="395"/>
    </location>
</feature>
<dbReference type="KEGG" id="nav:JQS30_13970"/>
<feature type="transmembrane region" description="Helical" evidence="7">
    <location>
        <begin position="147"/>
        <end position="168"/>
    </location>
</feature>
<evidence type="ECO:0000256" key="3">
    <source>
        <dbReference type="ARBA" id="ARBA00022475"/>
    </source>
</evidence>
<feature type="transmembrane region" description="Helical" evidence="7">
    <location>
        <begin position="260"/>
        <end position="279"/>
    </location>
</feature>
<protein>
    <submittedName>
        <fullName evidence="9">Type VII secretion integral membrane protein EccD</fullName>
    </submittedName>
</protein>
<keyword evidence="6 7" id="KW-0472">Membrane</keyword>
<dbReference type="Pfam" id="PF08817">
    <property type="entry name" value="YukD"/>
    <property type="match status" value="1"/>
</dbReference>
<dbReference type="AlphaFoldDB" id="A0A895XQL7"/>
<feature type="transmembrane region" description="Helical" evidence="7">
    <location>
        <begin position="180"/>
        <end position="200"/>
    </location>
</feature>
<organism evidence="9 10">
    <name type="scientific">Natronoglycomyces albus</name>
    <dbReference type="NCBI Taxonomy" id="2811108"/>
    <lineage>
        <taxon>Bacteria</taxon>
        <taxon>Bacillati</taxon>
        <taxon>Actinomycetota</taxon>
        <taxon>Actinomycetes</taxon>
        <taxon>Glycomycetales</taxon>
        <taxon>Glycomycetaceae</taxon>
        <taxon>Natronoglycomyces</taxon>
    </lineage>
</organism>
<dbReference type="Proteomes" id="UP000662939">
    <property type="component" value="Chromosome"/>
</dbReference>
<evidence type="ECO:0000256" key="6">
    <source>
        <dbReference type="ARBA" id="ARBA00023136"/>
    </source>
</evidence>
<evidence type="ECO:0000256" key="5">
    <source>
        <dbReference type="ARBA" id="ARBA00022989"/>
    </source>
</evidence>
<evidence type="ECO:0000259" key="8">
    <source>
        <dbReference type="Pfam" id="PF19053"/>
    </source>
</evidence>
<evidence type="ECO:0000256" key="1">
    <source>
        <dbReference type="ARBA" id="ARBA00004651"/>
    </source>
</evidence>
<comment type="subcellular location">
    <subcellularLocation>
        <location evidence="1">Cell membrane</location>
        <topology evidence="1">Multi-pass membrane protein</topology>
    </subcellularLocation>
</comment>
<feature type="domain" description="EccD-like transmembrane" evidence="8">
    <location>
        <begin position="120"/>
        <end position="462"/>
    </location>
</feature>
<feature type="transmembrane region" description="Helical" evidence="7">
    <location>
        <begin position="122"/>
        <end position="141"/>
    </location>
</feature>
<keyword evidence="3" id="KW-1003">Cell membrane</keyword>
<evidence type="ECO:0000313" key="10">
    <source>
        <dbReference type="Proteomes" id="UP000662939"/>
    </source>
</evidence>
<accession>A0A895XQL7</accession>
<sequence>MATTHLTGLARITVAAPQRRLDLMVPEHVTVAELLPSVTKHLPPEALALFHQAGGYELRRLDGTRLAAEKPLAAHDIKDGTILRLVPMGAKWDEPDYDDIVETIADGSRKLNPHWNKIHTRLTGLVLTITTAVIAMLVLIFGNAEWFTIGVTSLGLATLLLGVGTALSRALGDSVAGASLGILCLPFAAFGGFTLLGGHYPLLQQGAPQILLGSACLFAFAIGALIGVADLQRYFIGSALAGLVGIASAGLAMWGVPTDGVAAASVAIAVGLIPFMPLLSLRIGRMPLPAIPMETDDVLEDYPQPKRDTVFTSVERTDELLSGLALGVSIVATVALTAVAIVGNPPAGFLLVIAGTGVFLLRSRMLPSLRQRMPFLITGYWGLTVITTGVIVDLIDTQHVVVTLLIPVVLMTLAMGLGLLYSRKTPHPIWGRFGDILDIVCIVAVVPLVCWALGLFGYFYGMFG</sequence>
<name>A0A895XQL7_9ACTN</name>
<keyword evidence="5 7" id="KW-1133">Transmembrane helix</keyword>
<dbReference type="GO" id="GO:0005886">
    <property type="term" value="C:plasma membrane"/>
    <property type="evidence" value="ECO:0007669"/>
    <property type="project" value="UniProtKB-SubCell"/>
</dbReference>
<dbReference type="Pfam" id="PF19053">
    <property type="entry name" value="EccD"/>
    <property type="match status" value="1"/>
</dbReference>
<evidence type="ECO:0000256" key="7">
    <source>
        <dbReference type="SAM" id="Phobius"/>
    </source>
</evidence>
<keyword evidence="10" id="KW-1185">Reference proteome</keyword>
<keyword evidence="4 7" id="KW-0812">Transmembrane</keyword>
<dbReference type="RefSeq" id="WP_213170855.1">
    <property type="nucleotide sequence ID" value="NZ_CP070496.1"/>
</dbReference>
<dbReference type="InterPro" id="IPR044049">
    <property type="entry name" value="EccD_transm"/>
</dbReference>
<dbReference type="NCBIfam" id="TIGR03920">
    <property type="entry name" value="T7SS_EccD"/>
    <property type="match status" value="1"/>
</dbReference>
<evidence type="ECO:0000256" key="4">
    <source>
        <dbReference type="ARBA" id="ARBA00022692"/>
    </source>
</evidence>
<evidence type="ECO:0000313" key="9">
    <source>
        <dbReference type="EMBL" id="QSB04856.1"/>
    </source>
</evidence>
<dbReference type="InterPro" id="IPR006707">
    <property type="entry name" value="T7SS_EccD"/>
</dbReference>
<feature type="transmembrane region" description="Helical" evidence="7">
    <location>
        <begin position="320"/>
        <end position="341"/>
    </location>
</feature>
<dbReference type="Gene3D" id="3.10.20.90">
    <property type="entry name" value="Phosphatidylinositol 3-kinase Catalytic Subunit, Chain A, domain 1"/>
    <property type="match status" value="1"/>
</dbReference>
<feature type="transmembrane region" description="Helical" evidence="7">
    <location>
        <begin position="234"/>
        <end position="254"/>
    </location>
</feature>
<evidence type="ECO:0000256" key="2">
    <source>
        <dbReference type="ARBA" id="ARBA00006162"/>
    </source>
</evidence>
<feature type="transmembrane region" description="Helical" evidence="7">
    <location>
        <begin position="206"/>
        <end position="227"/>
    </location>
</feature>
<proteinExistence type="inferred from homology"/>
<comment type="similarity">
    <text evidence="2">Belongs to the EccD/Snm4 family.</text>
</comment>
<gene>
    <name evidence="9" type="primary">eccD</name>
    <name evidence="9" type="ORF">JQS30_13970</name>
</gene>
<dbReference type="InterPro" id="IPR024962">
    <property type="entry name" value="YukD-like"/>
</dbReference>
<dbReference type="EMBL" id="CP070496">
    <property type="protein sequence ID" value="QSB04856.1"/>
    <property type="molecule type" value="Genomic_DNA"/>
</dbReference>
<reference evidence="9" key="1">
    <citation type="submission" date="2021-02" db="EMBL/GenBank/DDBJ databases">
        <title>Natronoglycomyces albus gen. nov., sp. nov, a haloalkaliphilic actinobacterium from a soda solonchak soil.</title>
        <authorList>
            <person name="Sorokin D.Y."/>
            <person name="Khijniak T.V."/>
            <person name="Zakharycheva A.P."/>
            <person name="Boueva O.V."/>
            <person name="Ariskina E.V."/>
            <person name="Hahnke R.L."/>
            <person name="Bunk B."/>
            <person name="Sproer C."/>
            <person name="Schumann P."/>
            <person name="Evtushenko L.I."/>
            <person name="Kublanov I.V."/>
        </authorList>
    </citation>
    <scope>NUCLEOTIDE SEQUENCE</scope>
    <source>
        <strain evidence="9">DSM 106290</strain>
    </source>
</reference>
<dbReference type="PIRSF" id="PIRSF017804">
    <property type="entry name" value="Secretion_EccD1"/>
    <property type="match status" value="1"/>
</dbReference>
<feature type="transmembrane region" description="Helical" evidence="7">
    <location>
        <begin position="433"/>
        <end position="460"/>
    </location>
</feature>
<feature type="transmembrane region" description="Helical" evidence="7">
    <location>
        <begin position="401"/>
        <end position="421"/>
    </location>
</feature>